<feature type="transmembrane region" description="Helical" evidence="6">
    <location>
        <begin position="768"/>
        <end position="791"/>
    </location>
</feature>
<dbReference type="GO" id="GO:0016020">
    <property type="term" value="C:membrane"/>
    <property type="evidence" value="ECO:0007669"/>
    <property type="project" value="UniProtKB-SubCell"/>
</dbReference>
<feature type="transmembrane region" description="Helical" evidence="6">
    <location>
        <begin position="797"/>
        <end position="816"/>
    </location>
</feature>
<feature type="transmembrane region" description="Helical" evidence="6">
    <location>
        <begin position="201"/>
        <end position="222"/>
    </location>
</feature>
<dbReference type="GO" id="GO:1990961">
    <property type="term" value="P:xenobiotic detoxification by transmembrane export across the plasma membrane"/>
    <property type="evidence" value="ECO:0007669"/>
    <property type="project" value="InterPro"/>
</dbReference>
<evidence type="ECO:0000256" key="3">
    <source>
        <dbReference type="ARBA" id="ARBA00022692"/>
    </source>
</evidence>
<feature type="transmembrane region" description="Helical" evidence="6">
    <location>
        <begin position="228"/>
        <end position="251"/>
    </location>
</feature>
<feature type="transmembrane region" description="Helical" evidence="6">
    <location>
        <begin position="137"/>
        <end position="158"/>
    </location>
</feature>
<feature type="transmembrane region" description="Helical" evidence="6">
    <location>
        <begin position="309"/>
        <end position="330"/>
    </location>
</feature>
<evidence type="ECO:0000256" key="1">
    <source>
        <dbReference type="ARBA" id="ARBA00004141"/>
    </source>
</evidence>
<evidence type="ECO:0000256" key="7">
    <source>
        <dbReference type="SAM" id="MobiDB-lite"/>
    </source>
</evidence>
<dbReference type="NCBIfam" id="TIGR00797">
    <property type="entry name" value="matE"/>
    <property type="match status" value="1"/>
</dbReference>
<comment type="caution">
    <text evidence="8">The sequence shown here is derived from an EMBL/GenBank/DDBJ whole genome shotgun (WGS) entry which is preliminary data.</text>
</comment>
<feature type="transmembrane region" description="Helical" evidence="6">
    <location>
        <begin position="383"/>
        <end position="403"/>
    </location>
</feature>
<evidence type="ECO:0000256" key="5">
    <source>
        <dbReference type="ARBA" id="ARBA00023136"/>
    </source>
</evidence>
<reference evidence="8 9" key="2">
    <citation type="submission" date="2020-07" db="EMBL/GenBank/DDBJ databases">
        <title>Genome assembly of wild tea tree DASZ reveals pedigree and selection history of tea varieties.</title>
        <authorList>
            <person name="Zhang W."/>
        </authorList>
    </citation>
    <scope>NUCLEOTIDE SEQUENCE [LARGE SCALE GENOMIC DNA]</scope>
    <source>
        <strain evidence="9">cv. G240</strain>
        <tissue evidence="8">Leaf</tissue>
    </source>
</reference>
<proteinExistence type="inferred from homology"/>
<feature type="transmembrane region" description="Helical" evidence="6">
    <location>
        <begin position="828"/>
        <end position="847"/>
    </location>
</feature>
<feature type="transmembrane region" description="Helical" evidence="6">
    <location>
        <begin position="272"/>
        <end position="293"/>
    </location>
</feature>
<evidence type="ECO:0000256" key="2">
    <source>
        <dbReference type="ARBA" id="ARBA00010199"/>
    </source>
</evidence>
<feature type="transmembrane region" description="Helical" evidence="6">
    <location>
        <begin position="724"/>
        <end position="747"/>
    </location>
</feature>
<evidence type="ECO:0000313" key="9">
    <source>
        <dbReference type="Proteomes" id="UP000593564"/>
    </source>
</evidence>
<feature type="transmembrane region" description="Helical" evidence="6">
    <location>
        <begin position="445"/>
        <end position="466"/>
    </location>
</feature>
<keyword evidence="9" id="KW-1185">Reference proteome</keyword>
<dbReference type="PANTHER" id="PTHR11206">
    <property type="entry name" value="MULTIDRUG RESISTANCE PROTEIN"/>
    <property type="match status" value="1"/>
</dbReference>
<feature type="transmembrane region" description="Helical" evidence="6">
    <location>
        <begin position="55"/>
        <end position="76"/>
    </location>
</feature>
<comment type="subcellular location">
    <subcellularLocation>
        <location evidence="1">Membrane</location>
        <topology evidence="1">Multi-pass membrane protein</topology>
    </subcellularLocation>
</comment>
<feature type="transmembrane region" description="Helical" evidence="6">
    <location>
        <begin position="96"/>
        <end position="116"/>
    </location>
</feature>
<feature type="transmembrane region" description="Helical" evidence="6">
    <location>
        <begin position="683"/>
        <end position="704"/>
    </location>
</feature>
<keyword evidence="3 6" id="KW-0812">Transmembrane</keyword>
<feature type="transmembrane region" description="Helical" evidence="6">
    <location>
        <begin position="859"/>
        <end position="879"/>
    </location>
</feature>
<feature type="transmembrane region" description="Helical" evidence="6">
    <location>
        <begin position="342"/>
        <end position="363"/>
    </location>
</feature>
<gene>
    <name evidence="8" type="ORF">HYC85_021243</name>
</gene>
<dbReference type="Pfam" id="PF01554">
    <property type="entry name" value="MatE"/>
    <property type="match status" value="5"/>
</dbReference>
<accession>A0A7J7GKZ0</accession>
<feature type="transmembrane region" description="Helical" evidence="6">
    <location>
        <begin position="170"/>
        <end position="189"/>
    </location>
</feature>
<protein>
    <recommendedName>
        <fullName evidence="6">Protein DETOXIFICATION</fullName>
    </recommendedName>
    <alternativeName>
        <fullName evidence="6">Multidrug and toxic compound extrusion protein</fullName>
    </alternativeName>
</protein>
<feature type="region of interest" description="Disordered" evidence="7">
    <location>
        <begin position="1"/>
        <end position="23"/>
    </location>
</feature>
<feature type="transmembrane region" description="Helical" evidence="6">
    <location>
        <begin position="533"/>
        <end position="554"/>
    </location>
</feature>
<feature type="compositionally biased region" description="Low complexity" evidence="7">
    <location>
        <begin position="1"/>
        <end position="10"/>
    </location>
</feature>
<dbReference type="Proteomes" id="UP000593564">
    <property type="component" value="Unassembled WGS sequence"/>
</dbReference>
<evidence type="ECO:0000256" key="4">
    <source>
        <dbReference type="ARBA" id="ARBA00022989"/>
    </source>
</evidence>
<keyword evidence="5 6" id="KW-0472">Membrane</keyword>
<evidence type="ECO:0000313" key="8">
    <source>
        <dbReference type="EMBL" id="KAF5940076.1"/>
    </source>
</evidence>
<evidence type="ECO:0000256" key="6">
    <source>
        <dbReference type="RuleBase" id="RU004914"/>
    </source>
</evidence>
<dbReference type="InterPro" id="IPR002528">
    <property type="entry name" value="MATE_fam"/>
</dbReference>
<dbReference type="AlphaFoldDB" id="A0A7J7GKZ0"/>
<dbReference type="GO" id="GO:0042910">
    <property type="term" value="F:xenobiotic transmembrane transporter activity"/>
    <property type="evidence" value="ECO:0007669"/>
    <property type="project" value="InterPro"/>
</dbReference>
<comment type="similarity">
    <text evidence="2 6">Belongs to the multi antimicrobial extrusion (MATE) (TC 2.A.66.1) family.</text>
</comment>
<feature type="transmembrane region" description="Helical" evidence="6">
    <location>
        <begin position="415"/>
        <end position="439"/>
    </location>
</feature>
<name>A0A7J7GKZ0_CAMSI</name>
<keyword evidence="4 6" id="KW-1133">Transmembrane helix</keyword>
<dbReference type="InterPro" id="IPR045069">
    <property type="entry name" value="MATE_euk"/>
</dbReference>
<sequence length="1198" mass="131696">MENDNQPLLSLREEEQSLRPNTSSFSSFVADADDIAPITGVRDFFRETLVESKKLWYLAGPAIFTSICQYSLGAITQTFAGHVGTLDLAAVSIENSVIAGFSFGVMLGMGSALETLCGQAFGAGQIDMLGVYMQRSWVILNSTAFVLMFLYIFATPLLKLIGQTTEISEAAGTFAVWMIPQLYAYAVNFPTAKFLQAQSKIMAMAVIAAVVFILHTVFSWLFMLKLGWGLVGAAIVLNFSWWFIVVAQLVYIFCGTCGRAWTGFSWKAFENLWGFVNLEVWYFMALILFAGYLKNAEISVDALSICMNILGWTVMVALGCNAAISVRVSNELGAAHPRTAKFAVVVVVLNSFAIGVVLSLILILTRKEYPSLFTDSTDVKELVYELTPLLAACIVINNVQPVLSGVAIGAGWQAVVAYVNIACYYIFGIPLGLILGYKLDMGVKGIWYGMMSGTIVQTCVLFWMIYRTNWNKEASIAGNRIKQWGEYPLLSSRDNDHNNPVHSSNTIFSSSPFLGSSQVQTFFREFYAESKKLWFLASPAIFTSICQYSLGAITQVFAGQLGTSELAAVSVENSIIAGFAYGIMCSRNPMWDSIRSRATRNARDLHAKVVAHPQHHCSHVSICLHLRNTYFKNHRPNRPNIRGRRQIRAVDDSTALRLRHELSAREVSSGAGKVHGDGGDSGLGWGLAGAAVVLNSSWWFIVVAQLVVRVSNELGAAHPTAAKFSAMVVAVTSFLIGLFLALILIIGGKEYPSFFSNDAAVKELVYELTPLLGLAIVVYSVQLALAGVAIGAGWQAYIAYVNLGCYYLFGIPLSLLMGFKFNMGIQGIWWGVISGTVLEACVVLWIINRTNWNNEVFGYISNVMFIVMYMCDLVVKCVGLGEYPLLSSRDNDHNNPAHSSNTFFSSLPFLGSSQIQTFFREFYAESKKLWFLASPAIFTSICQYSLGAITKVFAGQLGTSELAAVSVENSIIAGFAYGIMCSRNPMWDSIRSRATRNTRDLHAKVVAHPQHHCSHVSICLHLRNTHFKNHRPNRPNIRGSRQIRAVDDSTALRLHHELPAREVSSGTGKVHGDGGDSGVGVGFACFFQLGFDDEVGVGPGGGSGGAELIMVVHCGGSVGVCSMWGLWWILKFQWMHHQYVGDGECPRDAMWASVRSRSTRHVRGVHAEIMGHTQHHITCIDVFLYFCNTNSETHRPNK</sequence>
<organism evidence="8 9">
    <name type="scientific">Camellia sinensis</name>
    <name type="common">Tea plant</name>
    <name type="synonym">Thea sinensis</name>
    <dbReference type="NCBI Taxonomy" id="4442"/>
    <lineage>
        <taxon>Eukaryota</taxon>
        <taxon>Viridiplantae</taxon>
        <taxon>Streptophyta</taxon>
        <taxon>Embryophyta</taxon>
        <taxon>Tracheophyta</taxon>
        <taxon>Spermatophyta</taxon>
        <taxon>Magnoliopsida</taxon>
        <taxon>eudicotyledons</taxon>
        <taxon>Gunneridae</taxon>
        <taxon>Pentapetalae</taxon>
        <taxon>asterids</taxon>
        <taxon>Ericales</taxon>
        <taxon>Theaceae</taxon>
        <taxon>Camellia</taxon>
    </lineage>
</organism>
<dbReference type="CDD" id="cd13132">
    <property type="entry name" value="MATE_eukaryotic"/>
    <property type="match status" value="1"/>
</dbReference>
<dbReference type="EMBL" id="JACBKZ010000010">
    <property type="protein sequence ID" value="KAF5940076.1"/>
    <property type="molecule type" value="Genomic_DNA"/>
</dbReference>
<dbReference type="GO" id="GO:0015297">
    <property type="term" value="F:antiporter activity"/>
    <property type="evidence" value="ECO:0007669"/>
    <property type="project" value="InterPro"/>
</dbReference>
<reference evidence="9" key="1">
    <citation type="journal article" date="2020" name="Nat. Commun.">
        <title>Genome assembly of wild tea tree DASZ reveals pedigree and selection history of tea varieties.</title>
        <authorList>
            <person name="Zhang W."/>
            <person name="Zhang Y."/>
            <person name="Qiu H."/>
            <person name="Guo Y."/>
            <person name="Wan H."/>
            <person name="Zhang X."/>
            <person name="Scossa F."/>
            <person name="Alseekh S."/>
            <person name="Zhang Q."/>
            <person name="Wang P."/>
            <person name="Xu L."/>
            <person name="Schmidt M.H."/>
            <person name="Jia X."/>
            <person name="Li D."/>
            <person name="Zhu A."/>
            <person name="Guo F."/>
            <person name="Chen W."/>
            <person name="Ni D."/>
            <person name="Usadel B."/>
            <person name="Fernie A.R."/>
            <person name="Wen W."/>
        </authorList>
    </citation>
    <scope>NUCLEOTIDE SEQUENCE [LARGE SCALE GENOMIC DNA]</scope>
    <source>
        <strain evidence="9">cv. G240</strain>
    </source>
</reference>